<evidence type="ECO:0000256" key="3">
    <source>
        <dbReference type="ARBA" id="ARBA00023242"/>
    </source>
</evidence>
<evidence type="ECO:0000259" key="8">
    <source>
        <dbReference type="Pfam" id="PF17745"/>
    </source>
</evidence>
<dbReference type="Proteomes" id="UP000288859">
    <property type="component" value="Unassembled WGS sequence"/>
</dbReference>
<dbReference type="PANTHER" id="PTHR13383">
    <property type="entry name" value="RIBONUCLEASE H2 SUBUNIT B"/>
    <property type="match status" value="1"/>
</dbReference>
<dbReference type="CDD" id="cd09270">
    <property type="entry name" value="RNase_H2-B"/>
    <property type="match status" value="1"/>
</dbReference>
<name>A0A438MVE4_EXOME</name>
<evidence type="ECO:0000256" key="2">
    <source>
        <dbReference type="ARBA" id="ARBA00019062"/>
    </source>
</evidence>
<dbReference type="PANTHER" id="PTHR13383:SF11">
    <property type="entry name" value="RIBONUCLEASE H2 SUBUNIT B"/>
    <property type="match status" value="1"/>
</dbReference>
<feature type="domain" description="Ribonuclease H2 subunit B wHTH" evidence="7">
    <location>
        <begin position="120"/>
        <end position="319"/>
    </location>
</feature>
<evidence type="ECO:0000256" key="4">
    <source>
        <dbReference type="ARBA" id="ARBA00024778"/>
    </source>
</evidence>
<dbReference type="AlphaFoldDB" id="A0A438MVE4"/>
<evidence type="ECO:0000256" key="1">
    <source>
        <dbReference type="ARBA" id="ARBA00004123"/>
    </source>
</evidence>
<feature type="compositionally biased region" description="Polar residues" evidence="6">
    <location>
        <begin position="245"/>
        <end position="255"/>
    </location>
</feature>
<dbReference type="EMBL" id="NAJM01000045">
    <property type="protein sequence ID" value="RVX67721.1"/>
    <property type="molecule type" value="Genomic_DNA"/>
</dbReference>
<feature type="compositionally biased region" description="Basic and acidic residues" evidence="6">
    <location>
        <begin position="364"/>
        <end position="400"/>
    </location>
</feature>
<evidence type="ECO:0000313" key="10">
    <source>
        <dbReference type="Proteomes" id="UP000288859"/>
    </source>
</evidence>
<feature type="region of interest" description="Disordered" evidence="6">
    <location>
        <begin position="364"/>
        <end position="402"/>
    </location>
</feature>
<feature type="domain" description="Rnh202 triple barrel" evidence="8">
    <location>
        <begin position="36"/>
        <end position="117"/>
    </location>
</feature>
<feature type="region of interest" description="Disordered" evidence="6">
    <location>
        <begin position="1"/>
        <end position="30"/>
    </location>
</feature>
<keyword evidence="3" id="KW-0539">Nucleus</keyword>
<dbReference type="GO" id="GO:0005654">
    <property type="term" value="C:nucleoplasm"/>
    <property type="evidence" value="ECO:0007669"/>
    <property type="project" value="TreeGrafter"/>
</dbReference>
<sequence>MAISTRSQTNSPVKKTTTAKPPPPADTKSSSLKHFILPTALSDKARFLVLNHPRSSTPERFLFCPERGLFQFTEVTSQEPHSILLAGADAHTTDEADSLSKGHISKAAELFVAAPFDLAFILLGLVLPSSLKSTKTLFQPLDDILEQHIQENRHLRYIFNHGRPLLESAMAKFCDSIDAGDERMFRPSEDKTVQMLMQKVDAVIKQGLPASLEDKFVKRKLDIPLLSVKREDTTLSSKSDDQIVEVSSPTVENVDSQSSAASTAPSTVFSEVSVTTTTSSTFSDPSDDVPDKLYHSQKQNVVLDFILVSYLPDTVAEHLNSRMRATNSAIDFTSLDEHLKRIASMKLEAASARSLGDFSRKRGLDDDEAAELREEKRRKQEEDEKKKKAGESRGVRDLKKVNVTGMKKMSDFFAKKPGGKVKA</sequence>
<dbReference type="Pfam" id="PF09468">
    <property type="entry name" value="RNase_H2-Ydr279"/>
    <property type="match status" value="1"/>
</dbReference>
<accession>A0A438MVE4</accession>
<dbReference type="GO" id="GO:0032299">
    <property type="term" value="C:ribonuclease H2 complex"/>
    <property type="evidence" value="ECO:0007669"/>
    <property type="project" value="InterPro"/>
</dbReference>
<dbReference type="InterPro" id="IPR019024">
    <property type="entry name" value="RNase_H2_suB_wHTH"/>
</dbReference>
<gene>
    <name evidence="9" type="ORF">B0A52_07844</name>
</gene>
<comment type="subcellular location">
    <subcellularLocation>
        <location evidence="1">Nucleus</location>
    </subcellularLocation>
</comment>
<dbReference type="InterPro" id="IPR041195">
    <property type="entry name" value="Rnh202_N"/>
</dbReference>
<reference evidence="9 10" key="1">
    <citation type="submission" date="2017-03" db="EMBL/GenBank/DDBJ databases">
        <title>Genomes of endolithic fungi from Antarctica.</title>
        <authorList>
            <person name="Coleine C."/>
            <person name="Masonjones S."/>
            <person name="Stajich J.E."/>
        </authorList>
    </citation>
    <scope>NUCLEOTIDE SEQUENCE [LARGE SCALE GENOMIC DNA]</scope>
    <source>
        <strain evidence="9 10">CCFEE 6314</strain>
    </source>
</reference>
<evidence type="ECO:0000256" key="6">
    <source>
        <dbReference type="SAM" id="MobiDB-lite"/>
    </source>
</evidence>
<dbReference type="Pfam" id="PF17745">
    <property type="entry name" value="Ydr279_N"/>
    <property type="match status" value="1"/>
</dbReference>
<organism evidence="9 10">
    <name type="scientific">Exophiala mesophila</name>
    <name type="common">Black yeast-like fungus</name>
    <dbReference type="NCBI Taxonomy" id="212818"/>
    <lineage>
        <taxon>Eukaryota</taxon>
        <taxon>Fungi</taxon>
        <taxon>Dikarya</taxon>
        <taxon>Ascomycota</taxon>
        <taxon>Pezizomycotina</taxon>
        <taxon>Eurotiomycetes</taxon>
        <taxon>Chaetothyriomycetidae</taxon>
        <taxon>Chaetothyriales</taxon>
        <taxon>Herpotrichiellaceae</taxon>
        <taxon>Exophiala</taxon>
    </lineage>
</organism>
<comment type="caution">
    <text evidence="9">The sequence shown here is derived from an EMBL/GenBank/DDBJ whole genome shotgun (WGS) entry which is preliminary data.</text>
</comment>
<dbReference type="Gene3D" id="1.10.20.120">
    <property type="match status" value="1"/>
</dbReference>
<feature type="compositionally biased region" description="Polar residues" evidence="6">
    <location>
        <begin position="1"/>
        <end position="10"/>
    </location>
</feature>
<protein>
    <recommendedName>
        <fullName evidence="2">Ribonuclease H2 subunit B</fullName>
    </recommendedName>
    <alternativeName>
        <fullName evidence="5">Ribonuclease HI subunit B</fullName>
    </alternativeName>
</protein>
<dbReference type="InterPro" id="IPR040456">
    <property type="entry name" value="RNase_H2_suB"/>
</dbReference>
<dbReference type="VEuPathDB" id="FungiDB:PV10_02923"/>
<evidence type="ECO:0000259" key="7">
    <source>
        <dbReference type="Pfam" id="PF09468"/>
    </source>
</evidence>
<evidence type="ECO:0000256" key="5">
    <source>
        <dbReference type="ARBA" id="ARBA00033464"/>
    </source>
</evidence>
<evidence type="ECO:0000313" key="9">
    <source>
        <dbReference type="EMBL" id="RVX67721.1"/>
    </source>
</evidence>
<dbReference type="OrthoDB" id="29098at2759"/>
<comment type="function">
    <text evidence="4">Non catalytic subunit of RNase H2, an endonuclease that specifically degrades the RNA of RNA:DNA hybrids. Participates in DNA replication, possibly by mediating the removal of lagging-strand Okazaki fragment RNA primers during DNA replication. Mediates the excision of single ribonucleotides from DNA:RNA duplexes.</text>
</comment>
<feature type="compositionally biased region" description="Low complexity" evidence="6">
    <location>
        <begin position="256"/>
        <end position="268"/>
    </location>
</feature>
<proteinExistence type="predicted"/>
<dbReference type="GO" id="GO:0006401">
    <property type="term" value="P:RNA catabolic process"/>
    <property type="evidence" value="ECO:0007669"/>
    <property type="project" value="TreeGrafter"/>
</dbReference>
<feature type="region of interest" description="Disordered" evidence="6">
    <location>
        <begin position="237"/>
        <end position="268"/>
    </location>
</feature>